<dbReference type="Gene3D" id="3.90.1300.10">
    <property type="entry name" value="Amidase signature (AS) domain"/>
    <property type="match status" value="1"/>
</dbReference>
<reference evidence="3" key="1">
    <citation type="submission" date="2017-09" db="EMBL/GenBank/DDBJ databases">
        <title>Depth-based differentiation of microbial function through sediment-hosted aquifers and enrichment of novel symbionts in the deep terrestrial subsurface.</title>
        <authorList>
            <person name="Probst A.J."/>
            <person name="Ladd B."/>
            <person name="Jarett J.K."/>
            <person name="Geller-Mcgrath D.E."/>
            <person name="Sieber C.M.K."/>
            <person name="Emerson J.B."/>
            <person name="Anantharaman K."/>
            <person name="Thomas B.C."/>
            <person name="Malmstrom R."/>
            <person name="Stieglmeier M."/>
            <person name="Klingl A."/>
            <person name="Woyke T."/>
            <person name="Ryan C.M."/>
            <person name="Banfield J.F."/>
        </authorList>
    </citation>
    <scope>NUCLEOTIDE SEQUENCE [LARGE SCALE GENOMIC DNA]</scope>
</reference>
<proteinExistence type="predicted"/>
<dbReference type="GO" id="GO:0016874">
    <property type="term" value="F:ligase activity"/>
    <property type="evidence" value="ECO:0007669"/>
    <property type="project" value="UniProtKB-KW"/>
</dbReference>
<dbReference type="SUPFAM" id="SSF75304">
    <property type="entry name" value="Amidase signature (AS) enzymes"/>
    <property type="match status" value="1"/>
</dbReference>
<keyword evidence="2" id="KW-0808">Transferase</keyword>
<dbReference type="PANTHER" id="PTHR11895:SF151">
    <property type="entry name" value="GLUTAMYL-TRNA(GLN) AMIDOTRANSFERASE SUBUNIT A"/>
    <property type="match status" value="1"/>
</dbReference>
<dbReference type="InterPro" id="IPR036928">
    <property type="entry name" value="AS_sf"/>
</dbReference>
<dbReference type="InterPro" id="IPR000120">
    <property type="entry name" value="Amidase"/>
</dbReference>
<accession>A0A2M8G4L4</accession>
<gene>
    <name evidence="2" type="primary">gatA</name>
    <name evidence="2" type="ORF">CO018_01180</name>
</gene>
<evidence type="ECO:0000259" key="1">
    <source>
        <dbReference type="Pfam" id="PF01425"/>
    </source>
</evidence>
<dbReference type="Proteomes" id="UP000229739">
    <property type="component" value="Unassembled WGS sequence"/>
</dbReference>
<dbReference type="InterPro" id="IPR023631">
    <property type="entry name" value="Amidase_dom"/>
</dbReference>
<organism evidence="2 3">
    <name type="scientific">Candidatus Beckwithbacteria bacterium CG_4_9_14_0_2_um_filter_47_11</name>
    <dbReference type="NCBI Taxonomy" id="1974494"/>
    <lineage>
        <taxon>Bacteria</taxon>
        <taxon>Candidatus Beckwithiibacteriota</taxon>
    </lineage>
</organism>
<name>A0A2M8G4L4_9BACT</name>
<dbReference type="EMBL" id="PFQV01000022">
    <property type="protein sequence ID" value="PJC66588.1"/>
    <property type="molecule type" value="Genomic_DNA"/>
</dbReference>
<dbReference type="Pfam" id="PF01425">
    <property type="entry name" value="Amidase"/>
    <property type="match status" value="1"/>
</dbReference>
<evidence type="ECO:0000313" key="2">
    <source>
        <dbReference type="EMBL" id="PJC66588.1"/>
    </source>
</evidence>
<dbReference type="PANTHER" id="PTHR11895">
    <property type="entry name" value="TRANSAMIDASE"/>
    <property type="match status" value="1"/>
</dbReference>
<protein>
    <submittedName>
        <fullName evidence="2">Asp-tRNA(Asn)/Glu-tRNA(Gln) amidotransferase GatCAB subunit A</fullName>
        <ecNumber evidence="2">6.3.5.-</ecNumber>
    </submittedName>
</protein>
<comment type="caution">
    <text evidence="2">The sequence shown here is derived from an EMBL/GenBank/DDBJ whole genome shotgun (WGS) entry which is preliminary data.</text>
</comment>
<feature type="non-terminal residue" evidence="2">
    <location>
        <position position="1"/>
    </location>
</feature>
<dbReference type="AlphaFoldDB" id="A0A2M8G4L4"/>
<feature type="domain" description="Amidase" evidence="1">
    <location>
        <begin position="2"/>
        <end position="167"/>
    </location>
</feature>
<keyword evidence="2" id="KW-0436">Ligase</keyword>
<sequence length="187" mass="20568">DKLKGQGFSVKTVSLPHSQFGVAAYYLIAPTETCSNLSRYDGVRYGQHRSYFGPEAKRRIMLGSFAASAGYAAKYYENAAKVRTLIVNDFEAVFKQVDVIMAPVAPMPPFKIGAKTDNPLEMYLSDIFAAPASLAGLPSLALPCGFTKNNLPVGMQLIGPRWSESALFNLGEIYQKITNWHLQKPKL</sequence>
<evidence type="ECO:0000313" key="3">
    <source>
        <dbReference type="Proteomes" id="UP000229739"/>
    </source>
</evidence>
<dbReference type="EC" id="6.3.5.-" evidence="2"/>
<dbReference type="GO" id="GO:0016740">
    <property type="term" value="F:transferase activity"/>
    <property type="evidence" value="ECO:0007669"/>
    <property type="project" value="UniProtKB-KW"/>
</dbReference>